<protein>
    <submittedName>
        <fullName evidence="2">XRE family transcriptional regulator</fullName>
    </submittedName>
</protein>
<name>A0A4P6JKV9_KTERU</name>
<dbReference type="PROSITE" id="PS50943">
    <property type="entry name" value="HTH_CROC1"/>
    <property type="match status" value="1"/>
</dbReference>
<evidence type="ECO:0000259" key="1">
    <source>
        <dbReference type="PROSITE" id="PS50943"/>
    </source>
</evidence>
<dbReference type="GO" id="GO:0003677">
    <property type="term" value="F:DNA binding"/>
    <property type="evidence" value="ECO:0007669"/>
    <property type="project" value="InterPro"/>
</dbReference>
<dbReference type="KEGG" id="kbs:EPA93_07270"/>
<dbReference type="AlphaFoldDB" id="A0A4P6JKV9"/>
<dbReference type="CDD" id="cd00093">
    <property type="entry name" value="HTH_XRE"/>
    <property type="match status" value="1"/>
</dbReference>
<dbReference type="SMART" id="SM00530">
    <property type="entry name" value="HTH_XRE"/>
    <property type="match status" value="1"/>
</dbReference>
<dbReference type="InterPro" id="IPR010982">
    <property type="entry name" value="Lambda_DNA-bd_dom_sf"/>
</dbReference>
<dbReference type="Gene3D" id="1.10.260.40">
    <property type="entry name" value="lambda repressor-like DNA-binding domains"/>
    <property type="match status" value="1"/>
</dbReference>
<dbReference type="OrthoDB" id="5346389at2"/>
<dbReference type="EMBL" id="CP035758">
    <property type="protein sequence ID" value="QBD75818.1"/>
    <property type="molecule type" value="Genomic_DNA"/>
</dbReference>
<dbReference type="PANTHER" id="PTHR35010">
    <property type="entry name" value="BLL4672 PROTEIN-RELATED"/>
    <property type="match status" value="1"/>
</dbReference>
<proteinExistence type="predicted"/>
<dbReference type="InterPro" id="IPR001387">
    <property type="entry name" value="Cro/C1-type_HTH"/>
</dbReference>
<organism evidence="2 3">
    <name type="scientific">Ktedonosporobacter rubrisoli</name>
    <dbReference type="NCBI Taxonomy" id="2509675"/>
    <lineage>
        <taxon>Bacteria</taxon>
        <taxon>Bacillati</taxon>
        <taxon>Chloroflexota</taxon>
        <taxon>Ktedonobacteria</taxon>
        <taxon>Ktedonobacterales</taxon>
        <taxon>Ktedonosporobacteraceae</taxon>
        <taxon>Ktedonosporobacter</taxon>
    </lineage>
</organism>
<dbReference type="Pfam" id="PF17765">
    <property type="entry name" value="MLTR_LBD"/>
    <property type="match status" value="1"/>
</dbReference>
<dbReference type="Pfam" id="PF13560">
    <property type="entry name" value="HTH_31"/>
    <property type="match status" value="1"/>
</dbReference>
<sequence length="291" mass="34005">MYHLKEPRMSDESRRAELAHFLRIRRKQLSPSQFRLPAGPRKRRTPGLRREELASLAGISPTWYTKLEQGQEIQVSAQVLDSLAQALQLSEDERTYLYVLAREQLPLPVQKYAEHISADLQAMLDALSPHPAFIMNTRWDIVGWNRAAALVFIDFDTLSAWERNFVWIMFTRAEQRDLFLHWEYWARETLALFRASIGRDIGEPWFIGRRDHLMQASPEFCQWWEAHEVSEAHMGHKELMHPQIGLLKLQSTALLVADDPNLKLCVYTPLPQTDTAQKLIRLVQPRQEAYH</sequence>
<reference evidence="2 3" key="1">
    <citation type="submission" date="2019-01" db="EMBL/GenBank/DDBJ databases">
        <title>Ktedonosporobacter rubrisoli SCAWS-G2.</title>
        <authorList>
            <person name="Huang Y."/>
            <person name="Yan B."/>
        </authorList>
    </citation>
    <scope>NUCLEOTIDE SEQUENCE [LARGE SCALE GENOMIC DNA]</scope>
    <source>
        <strain evidence="2 3">SCAWS-G2</strain>
    </source>
</reference>
<feature type="domain" description="HTH cro/C1-type" evidence="1">
    <location>
        <begin position="41"/>
        <end position="94"/>
    </location>
</feature>
<dbReference type="SUPFAM" id="SSF47413">
    <property type="entry name" value="lambda repressor-like DNA-binding domains"/>
    <property type="match status" value="1"/>
</dbReference>
<keyword evidence="3" id="KW-1185">Reference proteome</keyword>
<evidence type="ECO:0000313" key="2">
    <source>
        <dbReference type="EMBL" id="QBD75818.1"/>
    </source>
</evidence>
<dbReference type="Gene3D" id="3.30.450.180">
    <property type="match status" value="1"/>
</dbReference>
<gene>
    <name evidence="2" type="ORF">EPA93_07270</name>
</gene>
<dbReference type="Proteomes" id="UP000290365">
    <property type="component" value="Chromosome"/>
</dbReference>
<accession>A0A4P6JKV9</accession>
<evidence type="ECO:0000313" key="3">
    <source>
        <dbReference type="Proteomes" id="UP000290365"/>
    </source>
</evidence>
<dbReference type="InterPro" id="IPR041413">
    <property type="entry name" value="MLTR_LBD"/>
</dbReference>